<dbReference type="AlphaFoldDB" id="A0A9P6J1M4"/>
<proteinExistence type="predicted"/>
<protein>
    <submittedName>
        <fullName evidence="1">Uncharacterized protein</fullName>
    </submittedName>
</protein>
<sequence>MHSSTSLSVASIPFTSQQLVAQFQTGSAAQQGLVRNAPHVRAIDSYFCYAFQSLPETLIFQNLVRLCSLASELHNKGIVDHTTTRRLLTFVKVNKSLRELNLTNFPLASQSVSSILGEVIAGHPELMSLTLSCFREADLASVQDVLRGAARSAKLEKLSLVSRSTVFWSDEMQKVLDENTGTPSERPYALVRPEDHGNSRTCRLKDLVIDFDLERSLYVTLLPLLRLCPDIKRLHVPTINMERSMRHLCQVLESHCPGLQHLEAGYTSGKDEHQELLINASPHLLSLCLRSALPLQHRSISALLHHRHCHSLERLDLRQCSSVSSRHLQLLLTSCPNLTSFEAMSISSQPNTFDPRLDIKDLPVLSRTPAWACRGLRVLHIGFSGFSNLAEDRPRCAQAYVDYIYNQLAELTELRVLHLGGEISNSSTSSSTIISAAESVFQESSPAWAFDFSLKSGLEKLATLQELRTLKVQRLRHHRIGRAEAEWVLTHWPRLRTFHGPPECVSLAPSKTLLALSPVVEGAGRSGAAAAAGYGESMGTRDDDGACTGMGGYVATLLRRRPWLTVSVSV</sequence>
<keyword evidence="2" id="KW-1185">Reference proteome</keyword>
<dbReference type="SUPFAM" id="SSF52047">
    <property type="entry name" value="RNI-like"/>
    <property type="match status" value="1"/>
</dbReference>
<evidence type="ECO:0000313" key="1">
    <source>
        <dbReference type="EMBL" id="KAF9957299.1"/>
    </source>
</evidence>
<gene>
    <name evidence="1" type="ORF">BGZ70_009555</name>
</gene>
<evidence type="ECO:0000313" key="2">
    <source>
        <dbReference type="Proteomes" id="UP000738359"/>
    </source>
</evidence>
<dbReference type="GO" id="GO:0019005">
    <property type="term" value="C:SCF ubiquitin ligase complex"/>
    <property type="evidence" value="ECO:0007669"/>
    <property type="project" value="TreeGrafter"/>
</dbReference>
<accession>A0A9P6J1M4</accession>
<comment type="caution">
    <text evidence="1">The sequence shown here is derived from an EMBL/GenBank/DDBJ whole genome shotgun (WGS) entry which is preliminary data.</text>
</comment>
<dbReference type="OrthoDB" id="550575at2759"/>
<dbReference type="Gene3D" id="3.80.10.10">
    <property type="entry name" value="Ribonuclease Inhibitor"/>
    <property type="match status" value="1"/>
</dbReference>
<dbReference type="PANTHER" id="PTHR13318">
    <property type="entry name" value="PARTNER OF PAIRED, ISOFORM B-RELATED"/>
    <property type="match status" value="1"/>
</dbReference>
<dbReference type="PANTHER" id="PTHR13318:SF260">
    <property type="entry name" value="LEUCINE-RICH REPEAT CONTAINING PROTEIN"/>
    <property type="match status" value="1"/>
</dbReference>
<organism evidence="1 2">
    <name type="scientific">Mortierella alpina</name>
    <name type="common">Oleaginous fungus</name>
    <name type="synonym">Mortierella renispora</name>
    <dbReference type="NCBI Taxonomy" id="64518"/>
    <lineage>
        <taxon>Eukaryota</taxon>
        <taxon>Fungi</taxon>
        <taxon>Fungi incertae sedis</taxon>
        <taxon>Mucoromycota</taxon>
        <taxon>Mortierellomycotina</taxon>
        <taxon>Mortierellomycetes</taxon>
        <taxon>Mortierellales</taxon>
        <taxon>Mortierellaceae</taxon>
        <taxon>Mortierella</taxon>
    </lineage>
</organism>
<dbReference type="InterPro" id="IPR032675">
    <property type="entry name" value="LRR_dom_sf"/>
</dbReference>
<dbReference type="GO" id="GO:0031146">
    <property type="term" value="P:SCF-dependent proteasomal ubiquitin-dependent protein catabolic process"/>
    <property type="evidence" value="ECO:0007669"/>
    <property type="project" value="TreeGrafter"/>
</dbReference>
<name>A0A9P6J1M4_MORAP</name>
<dbReference type="Proteomes" id="UP000738359">
    <property type="component" value="Unassembled WGS sequence"/>
</dbReference>
<dbReference type="EMBL" id="JAAAHY010000787">
    <property type="protein sequence ID" value="KAF9957299.1"/>
    <property type="molecule type" value="Genomic_DNA"/>
</dbReference>
<reference evidence="1" key="1">
    <citation type="journal article" date="2020" name="Fungal Divers.">
        <title>Resolving the Mortierellaceae phylogeny through synthesis of multi-gene phylogenetics and phylogenomics.</title>
        <authorList>
            <person name="Vandepol N."/>
            <person name="Liber J."/>
            <person name="Desiro A."/>
            <person name="Na H."/>
            <person name="Kennedy M."/>
            <person name="Barry K."/>
            <person name="Grigoriev I.V."/>
            <person name="Miller A.N."/>
            <person name="O'Donnell K."/>
            <person name="Stajich J.E."/>
            <person name="Bonito G."/>
        </authorList>
    </citation>
    <scope>NUCLEOTIDE SEQUENCE</scope>
    <source>
        <strain evidence="1">CK1249</strain>
    </source>
</reference>